<keyword evidence="2" id="KW-1185">Reference proteome</keyword>
<protein>
    <submittedName>
        <fullName evidence="1">Uncharacterized protein</fullName>
    </submittedName>
</protein>
<evidence type="ECO:0000313" key="1">
    <source>
        <dbReference type="EMBL" id="KRX00654.1"/>
    </source>
</evidence>
<dbReference type="AlphaFoldDB" id="A0A0V0QEK2"/>
<evidence type="ECO:0000313" key="2">
    <source>
        <dbReference type="Proteomes" id="UP000054937"/>
    </source>
</evidence>
<accession>A0A0V0QEK2</accession>
<reference evidence="1 2" key="1">
    <citation type="journal article" date="2015" name="Sci. Rep.">
        <title>Genome of the facultative scuticociliatosis pathogen Pseudocohnilembus persalinus provides insight into its virulence through horizontal gene transfer.</title>
        <authorList>
            <person name="Xiong J."/>
            <person name="Wang G."/>
            <person name="Cheng J."/>
            <person name="Tian M."/>
            <person name="Pan X."/>
            <person name="Warren A."/>
            <person name="Jiang C."/>
            <person name="Yuan D."/>
            <person name="Miao W."/>
        </authorList>
    </citation>
    <scope>NUCLEOTIDE SEQUENCE [LARGE SCALE GENOMIC DNA]</scope>
    <source>
        <strain evidence="1">36N120E</strain>
    </source>
</reference>
<dbReference type="EMBL" id="LDAU01000183">
    <property type="protein sequence ID" value="KRX00654.1"/>
    <property type="molecule type" value="Genomic_DNA"/>
</dbReference>
<dbReference type="InParanoid" id="A0A0V0QEK2"/>
<organism evidence="1 2">
    <name type="scientific">Pseudocohnilembus persalinus</name>
    <name type="common">Ciliate</name>
    <dbReference type="NCBI Taxonomy" id="266149"/>
    <lineage>
        <taxon>Eukaryota</taxon>
        <taxon>Sar</taxon>
        <taxon>Alveolata</taxon>
        <taxon>Ciliophora</taxon>
        <taxon>Intramacronucleata</taxon>
        <taxon>Oligohymenophorea</taxon>
        <taxon>Scuticociliatia</taxon>
        <taxon>Philasterida</taxon>
        <taxon>Pseudocohnilembidae</taxon>
        <taxon>Pseudocohnilembus</taxon>
    </lineage>
</organism>
<dbReference type="Proteomes" id="UP000054937">
    <property type="component" value="Unassembled WGS sequence"/>
</dbReference>
<comment type="caution">
    <text evidence="1">The sequence shown here is derived from an EMBL/GenBank/DDBJ whole genome shotgun (WGS) entry which is preliminary data.</text>
</comment>
<proteinExistence type="predicted"/>
<sequence>MILIKKQNVTTLQDYKCIIQINWWKLNIFNNYIVSSSEDEFDIPVNTVDHENQENDLTQNYKLIGNKVREIDGESSQFDLLTQNNRLQQGFMNQQKVKANKNIRMIADQQRELQTANEYYKNYEPGKYKITQKNRDDFDPVQRQSHLSINRNPNNFQKEDGRTLKLYMIHWIGFLEKIQ</sequence>
<gene>
    <name evidence="1" type="ORF">PPERSA_00881</name>
</gene>
<name>A0A0V0QEK2_PSEPJ</name>